<evidence type="ECO:0000313" key="1">
    <source>
        <dbReference type="EMBL" id="MFD1309038.1"/>
    </source>
</evidence>
<name>A0ABW3XHW7_9ACTN</name>
<protein>
    <submittedName>
        <fullName evidence="1">Uncharacterized protein</fullName>
    </submittedName>
</protein>
<comment type="caution">
    <text evidence="1">The sequence shown here is derived from an EMBL/GenBank/DDBJ whole genome shotgun (WGS) entry which is preliminary data.</text>
</comment>
<organism evidence="1 2">
    <name type="scientific">Streptomyces kaempferi</name>
    <dbReference type="NCBI Taxonomy" id="333725"/>
    <lineage>
        <taxon>Bacteria</taxon>
        <taxon>Bacillati</taxon>
        <taxon>Actinomycetota</taxon>
        <taxon>Actinomycetes</taxon>
        <taxon>Kitasatosporales</taxon>
        <taxon>Streptomycetaceae</taxon>
        <taxon>Streptomyces</taxon>
    </lineage>
</organism>
<proteinExistence type="predicted"/>
<dbReference type="RefSeq" id="WP_381328689.1">
    <property type="nucleotide sequence ID" value="NZ_JBHTMM010000033.1"/>
</dbReference>
<dbReference type="Proteomes" id="UP001597058">
    <property type="component" value="Unassembled WGS sequence"/>
</dbReference>
<gene>
    <name evidence="1" type="ORF">ACFQ5X_24675</name>
</gene>
<sequence length="345" mass="37992">MAVTTQAHQEIVDAYGRAQQRAVIQTTVTMERLWKRLAAADLSASWLQGLGTAMVRAVSAGQLVAASTGQPYVEAMVRMDGLSSDYLEQAARVDARSFSGAAADGRTLDSLLYLPVIRTKTLIGGGLTLQEAMLAGQAQLLRMAASEVADAGRGAAGVAMVANRSVTGYVRQVRAGACSRCAILAGRWYRWNADFQRHKRCQCYGVPATEARPGRHTNPMSFFNNLSRGEQNRRFTIGGAEAIRNGADIYKVVNAGRSTITLDAYGKKVVATLEGTTRRGEFFQQMRREAEQRTGQRFARGRADVEQGLPRFHLRTPRLTPSEILRLSEDRDELIRMLKRFGYLD</sequence>
<accession>A0ABW3XHW7</accession>
<reference evidence="2" key="1">
    <citation type="journal article" date="2019" name="Int. J. Syst. Evol. Microbiol.">
        <title>The Global Catalogue of Microorganisms (GCM) 10K type strain sequencing project: providing services to taxonomists for standard genome sequencing and annotation.</title>
        <authorList>
            <consortium name="The Broad Institute Genomics Platform"/>
            <consortium name="The Broad Institute Genome Sequencing Center for Infectious Disease"/>
            <person name="Wu L."/>
            <person name="Ma J."/>
        </authorList>
    </citation>
    <scope>NUCLEOTIDE SEQUENCE [LARGE SCALE GENOMIC DNA]</scope>
    <source>
        <strain evidence="2">CGMCC 4.7020</strain>
    </source>
</reference>
<dbReference type="EMBL" id="JBHTMM010000033">
    <property type="protein sequence ID" value="MFD1309038.1"/>
    <property type="molecule type" value="Genomic_DNA"/>
</dbReference>
<keyword evidence="2" id="KW-1185">Reference proteome</keyword>
<evidence type="ECO:0000313" key="2">
    <source>
        <dbReference type="Proteomes" id="UP001597058"/>
    </source>
</evidence>